<dbReference type="Proteomes" id="UP000799640">
    <property type="component" value="Unassembled WGS sequence"/>
</dbReference>
<dbReference type="NCBIfam" id="NF006830">
    <property type="entry name" value="PRK09355.1"/>
    <property type="match status" value="1"/>
</dbReference>
<comment type="catalytic activity">
    <reaction evidence="14">
        <text>2-(2-carboxy-4-methylthiazol-5-yl)ethyl phosphate + 4-amino-2-methyl-5-(diphosphooxymethyl)pyrimidine + 2 H(+) = thiamine phosphate + CO2 + diphosphate</text>
        <dbReference type="Rhea" id="RHEA:47848"/>
        <dbReference type="ChEBI" id="CHEBI:15378"/>
        <dbReference type="ChEBI" id="CHEBI:16526"/>
        <dbReference type="ChEBI" id="CHEBI:33019"/>
        <dbReference type="ChEBI" id="CHEBI:37575"/>
        <dbReference type="ChEBI" id="CHEBI:57841"/>
        <dbReference type="ChEBI" id="CHEBI:62890"/>
        <dbReference type="EC" id="2.5.1.3"/>
    </reaction>
</comment>
<dbReference type="PANTHER" id="PTHR20857">
    <property type="entry name" value="THIAMINE-PHOSPHATE PYROPHOSPHORYLASE"/>
    <property type="match status" value="1"/>
</dbReference>
<evidence type="ECO:0000256" key="4">
    <source>
        <dbReference type="ARBA" id="ARBA00004868"/>
    </source>
</evidence>
<proteinExistence type="inferred from homology"/>
<dbReference type="GO" id="GO:0000287">
    <property type="term" value="F:magnesium ion binding"/>
    <property type="evidence" value="ECO:0007669"/>
    <property type="project" value="InterPro"/>
</dbReference>
<evidence type="ECO:0000256" key="14">
    <source>
        <dbReference type="ARBA" id="ARBA00047851"/>
    </source>
</evidence>
<evidence type="ECO:0000256" key="10">
    <source>
        <dbReference type="ARBA" id="ARBA00022840"/>
    </source>
</evidence>
<evidence type="ECO:0000256" key="6">
    <source>
        <dbReference type="ARBA" id="ARBA00022679"/>
    </source>
</evidence>
<evidence type="ECO:0000313" key="19">
    <source>
        <dbReference type="EMBL" id="KAF2400902.1"/>
    </source>
</evidence>
<evidence type="ECO:0000256" key="17">
    <source>
        <dbReference type="ARBA" id="ARBA00061283"/>
    </source>
</evidence>
<comment type="catalytic activity">
    <reaction evidence="15">
        <text>2-[(2R,5Z)-2-carboxy-4-methylthiazol-5(2H)-ylidene]ethyl phosphate + 4-amino-2-methyl-5-(diphosphooxymethyl)pyrimidine + 2 H(+) = thiamine phosphate + CO2 + diphosphate</text>
        <dbReference type="Rhea" id="RHEA:47844"/>
        <dbReference type="ChEBI" id="CHEBI:15378"/>
        <dbReference type="ChEBI" id="CHEBI:16526"/>
        <dbReference type="ChEBI" id="CHEBI:33019"/>
        <dbReference type="ChEBI" id="CHEBI:37575"/>
        <dbReference type="ChEBI" id="CHEBI:57841"/>
        <dbReference type="ChEBI" id="CHEBI:62899"/>
        <dbReference type="EC" id="2.5.1.3"/>
    </reaction>
</comment>
<evidence type="ECO:0000313" key="20">
    <source>
        <dbReference type="Proteomes" id="UP000799640"/>
    </source>
</evidence>
<dbReference type="InterPro" id="IPR000417">
    <property type="entry name" value="Hyethyz_kinase"/>
</dbReference>
<organism evidence="19 20">
    <name type="scientific">Trichodelitschia bisporula</name>
    <dbReference type="NCBI Taxonomy" id="703511"/>
    <lineage>
        <taxon>Eukaryota</taxon>
        <taxon>Fungi</taxon>
        <taxon>Dikarya</taxon>
        <taxon>Ascomycota</taxon>
        <taxon>Pezizomycotina</taxon>
        <taxon>Dothideomycetes</taxon>
        <taxon>Dothideomycetes incertae sedis</taxon>
        <taxon>Phaeotrichales</taxon>
        <taxon>Phaeotrichaceae</taxon>
        <taxon>Trichodelitschia</taxon>
    </lineage>
</organism>
<dbReference type="NCBIfam" id="TIGR00693">
    <property type="entry name" value="thiE"/>
    <property type="match status" value="1"/>
</dbReference>
<comment type="catalytic activity">
    <reaction evidence="1">
        <text>5-(2-hydroxyethyl)-4-methylthiazole + ATP = 4-methyl-5-(2-phosphooxyethyl)-thiazole + ADP + H(+)</text>
        <dbReference type="Rhea" id="RHEA:24212"/>
        <dbReference type="ChEBI" id="CHEBI:15378"/>
        <dbReference type="ChEBI" id="CHEBI:17957"/>
        <dbReference type="ChEBI" id="CHEBI:30616"/>
        <dbReference type="ChEBI" id="CHEBI:58296"/>
        <dbReference type="ChEBI" id="CHEBI:456216"/>
        <dbReference type="EC" id="2.7.1.50"/>
    </reaction>
</comment>
<dbReference type="UniPathway" id="UPA00060">
    <property type="reaction ID" value="UER00139"/>
</dbReference>
<dbReference type="InterPro" id="IPR034291">
    <property type="entry name" value="TMP_synthase"/>
</dbReference>
<evidence type="ECO:0000259" key="18">
    <source>
        <dbReference type="Pfam" id="PF02581"/>
    </source>
</evidence>
<evidence type="ECO:0000256" key="3">
    <source>
        <dbReference type="ARBA" id="ARBA00003814"/>
    </source>
</evidence>
<keyword evidence="20" id="KW-1185">Reference proteome</keyword>
<dbReference type="HAMAP" id="MF_00228">
    <property type="entry name" value="Thz_kinase"/>
    <property type="match status" value="1"/>
</dbReference>
<comment type="function">
    <text evidence="3">Condenses 4-methyl-5-(beta-hydroxyethyl)thiazole monophosphate (THZ-P) and 2-methyl-4-amino-5-hydroxymethyl pyrimidine pyrophosphate (HMP-PP) to form thiamine monophosphate (TMP).</text>
</comment>
<dbReference type="PRINTS" id="PR01099">
    <property type="entry name" value="HYETHTZKNASE"/>
</dbReference>
<evidence type="ECO:0000256" key="15">
    <source>
        <dbReference type="ARBA" id="ARBA00047883"/>
    </source>
</evidence>
<keyword evidence="6" id="KW-0808">Transferase</keyword>
<dbReference type="InterPro" id="IPR013785">
    <property type="entry name" value="Aldolase_TIM"/>
</dbReference>
<comment type="cofactor">
    <cofactor evidence="2">
        <name>Mg(2+)</name>
        <dbReference type="ChEBI" id="CHEBI:18420"/>
    </cofactor>
</comment>
<comment type="pathway">
    <text evidence="5">Cofactor biosynthesis; thiamine diphosphate biosynthesis; thiamine phosphate from 4-amino-2-methyl-5-diphosphomethylpyrimidine and 4-methyl-5-(2-phosphoethyl)-thiazole: step 1/1.</text>
</comment>
<dbReference type="InterPro" id="IPR029056">
    <property type="entry name" value="Ribokinase-like"/>
</dbReference>
<dbReference type="InterPro" id="IPR022998">
    <property type="entry name" value="ThiamineP_synth_TenI"/>
</dbReference>
<dbReference type="HAMAP" id="MF_00097">
    <property type="entry name" value="TMP_synthase"/>
    <property type="match status" value="1"/>
</dbReference>
<evidence type="ECO:0000256" key="5">
    <source>
        <dbReference type="ARBA" id="ARBA00005165"/>
    </source>
</evidence>
<keyword evidence="9" id="KW-0418">Kinase</keyword>
<dbReference type="AlphaFoldDB" id="A0A6G1HY13"/>
<evidence type="ECO:0000256" key="1">
    <source>
        <dbReference type="ARBA" id="ARBA00001771"/>
    </source>
</evidence>
<dbReference type="EMBL" id="ML996694">
    <property type="protein sequence ID" value="KAF2400902.1"/>
    <property type="molecule type" value="Genomic_DNA"/>
</dbReference>
<comment type="pathway">
    <text evidence="4">Cofactor biosynthesis; thiamine diphosphate biosynthesis; 4-methyl-5-(2-phosphoethyl)-thiazole from 5-(2-hydroxyethyl)-4-methylthiazole: step 1/1.</text>
</comment>
<dbReference type="FunFam" id="3.20.20.70:FF:000104">
    <property type="entry name" value="Thiamine biosynthetic bifunctional enzyme"/>
    <property type="match status" value="1"/>
</dbReference>
<dbReference type="Pfam" id="PF02110">
    <property type="entry name" value="HK"/>
    <property type="match status" value="1"/>
</dbReference>
<dbReference type="GO" id="GO:0004417">
    <property type="term" value="F:hydroxyethylthiazole kinase activity"/>
    <property type="evidence" value="ECO:0007669"/>
    <property type="project" value="UniProtKB-EC"/>
</dbReference>
<dbReference type="InterPro" id="IPR036206">
    <property type="entry name" value="ThiamineP_synth_sf"/>
</dbReference>
<dbReference type="SUPFAM" id="SSF53613">
    <property type="entry name" value="Ribokinase-like"/>
    <property type="match status" value="1"/>
</dbReference>
<dbReference type="SUPFAM" id="SSF51391">
    <property type="entry name" value="Thiamin phosphate synthase"/>
    <property type="match status" value="1"/>
</dbReference>
<dbReference type="Pfam" id="PF02581">
    <property type="entry name" value="TMP-TENI"/>
    <property type="match status" value="1"/>
</dbReference>
<evidence type="ECO:0000256" key="7">
    <source>
        <dbReference type="ARBA" id="ARBA00022723"/>
    </source>
</evidence>
<dbReference type="OrthoDB" id="4994at2759"/>
<sequence length="512" mass="52663">MKPKPDYTLYLVTDSTPAILGDRNLKTIVAEAMFGGVSIVQYRDKTSDTGALIRTARELHAITKSKGVPLLINDRVDVALAMGAEGVHIGQDDMDLPTARRLLGPDAIIGVSASTVAEALTAAEQGADYLGIGTVYATATKTNTKTPLRPSGVRAILSALSAAHPSLPTVLIGGLNEANIPRTLYQSSLPTHSPSGIALVSAILTSSTPYATASALRTAITTPFPLALSQTDKPLGYSYDHEIVTLFGTLQQNSPFLHILTNTVASPLSASVALALGASPIMSQHEAESAPLAAAGATLLLNIGTLTPATLPAYLTAAATYTSANRRMVLDPVGLGATPARAAAVAAILAAGYPSVIKGNEAEIAFLAGAPSAQRGVDAGTSERSLSEKARIAAKVADEQRCVVVMTGPDDVITDGTRSVALRAGHAMLGRITGSGCALGVAVAAFLAVSEDPFLAAIAACLVLEGAAELAMTANHVSGPGTFVPEWIDCLGRVIMQWDMSGRIDDIDLEGL</sequence>
<protein>
    <submittedName>
        <fullName evidence="19">TMP-TENI-domain-containing protein</fullName>
    </submittedName>
</protein>
<evidence type="ECO:0000256" key="8">
    <source>
        <dbReference type="ARBA" id="ARBA00022741"/>
    </source>
</evidence>
<reference evidence="19" key="1">
    <citation type="journal article" date="2020" name="Stud. Mycol.">
        <title>101 Dothideomycetes genomes: a test case for predicting lifestyles and emergence of pathogens.</title>
        <authorList>
            <person name="Haridas S."/>
            <person name="Albert R."/>
            <person name="Binder M."/>
            <person name="Bloem J."/>
            <person name="Labutti K."/>
            <person name="Salamov A."/>
            <person name="Andreopoulos B."/>
            <person name="Baker S."/>
            <person name="Barry K."/>
            <person name="Bills G."/>
            <person name="Bluhm B."/>
            <person name="Cannon C."/>
            <person name="Castanera R."/>
            <person name="Culley D."/>
            <person name="Daum C."/>
            <person name="Ezra D."/>
            <person name="Gonzalez J."/>
            <person name="Henrissat B."/>
            <person name="Kuo A."/>
            <person name="Liang C."/>
            <person name="Lipzen A."/>
            <person name="Lutzoni F."/>
            <person name="Magnuson J."/>
            <person name="Mondo S."/>
            <person name="Nolan M."/>
            <person name="Ohm R."/>
            <person name="Pangilinan J."/>
            <person name="Park H.-J."/>
            <person name="Ramirez L."/>
            <person name="Alfaro M."/>
            <person name="Sun H."/>
            <person name="Tritt A."/>
            <person name="Yoshinaga Y."/>
            <person name="Zwiers L.-H."/>
            <person name="Turgeon B."/>
            <person name="Goodwin S."/>
            <person name="Spatafora J."/>
            <person name="Crous P."/>
            <person name="Grigoriev I."/>
        </authorList>
    </citation>
    <scope>NUCLEOTIDE SEQUENCE</scope>
    <source>
        <strain evidence="19">CBS 262.69</strain>
    </source>
</reference>
<keyword evidence="10" id="KW-0067">ATP-binding</keyword>
<dbReference type="Gene3D" id="3.20.20.70">
    <property type="entry name" value="Aldolase class I"/>
    <property type="match status" value="1"/>
</dbReference>
<dbReference type="GO" id="GO:0005737">
    <property type="term" value="C:cytoplasm"/>
    <property type="evidence" value="ECO:0007669"/>
    <property type="project" value="TreeGrafter"/>
</dbReference>
<dbReference type="PANTHER" id="PTHR20857:SF23">
    <property type="entry name" value="THIAMINE BIOSYNTHETIC BIFUNCTIONAL ENZYME"/>
    <property type="match status" value="1"/>
</dbReference>
<evidence type="ECO:0000256" key="13">
    <source>
        <dbReference type="ARBA" id="ARBA00047334"/>
    </source>
</evidence>
<comment type="catalytic activity">
    <reaction evidence="13">
        <text>4-methyl-5-(2-phosphooxyethyl)-thiazole + 4-amino-2-methyl-5-(diphosphooxymethyl)pyrimidine + H(+) = thiamine phosphate + diphosphate</text>
        <dbReference type="Rhea" id="RHEA:22328"/>
        <dbReference type="ChEBI" id="CHEBI:15378"/>
        <dbReference type="ChEBI" id="CHEBI:33019"/>
        <dbReference type="ChEBI" id="CHEBI:37575"/>
        <dbReference type="ChEBI" id="CHEBI:57841"/>
        <dbReference type="ChEBI" id="CHEBI:58296"/>
        <dbReference type="EC" id="2.5.1.3"/>
    </reaction>
</comment>
<accession>A0A6G1HY13</accession>
<dbReference type="GO" id="GO:0009228">
    <property type="term" value="P:thiamine biosynthetic process"/>
    <property type="evidence" value="ECO:0007669"/>
    <property type="project" value="UniProtKB-KW"/>
</dbReference>
<evidence type="ECO:0000256" key="16">
    <source>
        <dbReference type="ARBA" id="ARBA00061146"/>
    </source>
</evidence>
<keyword evidence="7" id="KW-0479">Metal-binding</keyword>
<keyword evidence="11" id="KW-0460">Magnesium</keyword>
<evidence type="ECO:0000256" key="2">
    <source>
        <dbReference type="ARBA" id="ARBA00001946"/>
    </source>
</evidence>
<dbReference type="Gene3D" id="3.40.1190.20">
    <property type="match status" value="1"/>
</dbReference>
<comment type="similarity">
    <text evidence="16">In the C-terminal section; belongs to the Thz kinase family.</text>
</comment>
<name>A0A6G1HY13_9PEZI</name>
<evidence type="ECO:0000256" key="12">
    <source>
        <dbReference type="ARBA" id="ARBA00022977"/>
    </source>
</evidence>
<feature type="domain" description="Thiamine phosphate synthase/TenI" evidence="18">
    <location>
        <begin position="9"/>
        <end position="203"/>
    </location>
</feature>
<dbReference type="GO" id="GO:0004789">
    <property type="term" value="F:thiamine-phosphate diphosphorylase activity"/>
    <property type="evidence" value="ECO:0007669"/>
    <property type="project" value="UniProtKB-EC"/>
</dbReference>
<keyword evidence="12" id="KW-0784">Thiamine biosynthesis</keyword>
<dbReference type="GO" id="GO:0005524">
    <property type="term" value="F:ATP binding"/>
    <property type="evidence" value="ECO:0007669"/>
    <property type="project" value="UniProtKB-KW"/>
</dbReference>
<keyword evidence="8" id="KW-0547">Nucleotide-binding</keyword>
<dbReference type="CDD" id="cd01170">
    <property type="entry name" value="THZ_kinase"/>
    <property type="match status" value="1"/>
</dbReference>
<dbReference type="GO" id="GO:0009229">
    <property type="term" value="P:thiamine diphosphate biosynthetic process"/>
    <property type="evidence" value="ECO:0007669"/>
    <property type="project" value="UniProtKB-UniPathway"/>
</dbReference>
<evidence type="ECO:0000256" key="11">
    <source>
        <dbReference type="ARBA" id="ARBA00022842"/>
    </source>
</evidence>
<evidence type="ECO:0000256" key="9">
    <source>
        <dbReference type="ARBA" id="ARBA00022777"/>
    </source>
</evidence>
<comment type="similarity">
    <text evidence="17">In the N-terminal section; belongs to the thiamine-phosphate synthase family.</text>
</comment>
<gene>
    <name evidence="19" type="ORF">EJ06DRAFT_509863</name>
</gene>
<dbReference type="CDD" id="cd00564">
    <property type="entry name" value="TMP_TenI"/>
    <property type="match status" value="1"/>
</dbReference>